<comment type="subcellular location">
    <subcellularLocation>
        <location evidence="1">Cell membrane</location>
        <topology evidence="1">Multi-pass membrane protein</topology>
    </subcellularLocation>
</comment>
<evidence type="ECO:0000256" key="2">
    <source>
        <dbReference type="ARBA" id="ARBA00022475"/>
    </source>
</evidence>
<dbReference type="PANTHER" id="PTHR35007:SF3">
    <property type="entry name" value="POSSIBLE CONSERVED ALANINE RICH MEMBRANE PROTEIN"/>
    <property type="match status" value="1"/>
</dbReference>
<sequence length="208" mass="20525">MSVLAVGLVVALLALAGTAPWRCAQSAASRRLPALGSARDLSGAASVPEPAPPGVEVSCLLELVAAAVRSGAGVPRALTAVGAAVGGPDGRALARAAAGLRLGAGWDAAWAAAGEDGGGPSGEPGCPPRLDVLRRALRGAWEDGAAPGEALRAAAAEHRHERRAAARTAAARLAVRLVLPLGTCYLPAFVLVGLVPVLLALGVDLLSG</sequence>
<accession>A0ABX1ZZA3</accession>
<gene>
    <name evidence="8" type="ORF">HDG69_000490</name>
</gene>
<evidence type="ECO:0000256" key="3">
    <source>
        <dbReference type="ARBA" id="ARBA00022692"/>
    </source>
</evidence>
<evidence type="ECO:0000256" key="6">
    <source>
        <dbReference type="SAM" id="Phobius"/>
    </source>
</evidence>
<protein>
    <recommendedName>
        <fullName evidence="7">Type II secretion system protein GspF domain-containing protein</fullName>
    </recommendedName>
</protein>
<organism evidence="8 9">
    <name type="scientific">Isoptericola halotolerans</name>
    <dbReference type="NCBI Taxonomy" id="300560"/>
    <lineage>
        <taxon>Bacteria</taxon>
        <taxon>Bacillati</taxon>
        <taxon>Actinomycetota</taxon>
        <taxon>Actinomycetes</taxon>
        <taxon>Micrococcales</taxon>
        <taxon>Promicromonosporaceae</taxon>
        <taxon>Isoptericola</taxon>
    </lineage>
</organism>
<evidence type="ECO:0000313" key="8">
    <source>
        <dbReference type="EMBL" id="NOV95937.1"/>
    </source>
</evidence>
<proteinExistence type="predicted"/>
<dbReference type="Pfam" id="PF00482">
    <property type="entry name" value="T2SSF"/>
    <property type="match status" value="1"/>
</dbReference>
<comment type="caution">
    <text evidence="8">The sequence shown here is derived from an EMBL/GenBank/DDBJ whole genome shotgun (WGS) entry which is preliminary data.</text>
</comment>
<keyword evidence="5 6" id="KW-0472">Membrane</keyword>
<evidence type="ECO:0000313" key="9">
    <source>
        <dbReference type="Proteomes" id="UP000757540"/>
    </source>
</evidence>
<feature type="transmembrane region" description="Helical" evidence="6">
    <location>
        <begin position="185"/>
        <end position="206"/>
    </location>
</feature>
<keyword evidence="3 6" id="KW-0812">Transmembrane</keyword>
<reference evidence="8 9" key="1">
    <citation type="submission" date="2020-05" db="EMBL/GenBank/DDBJ databases">
        <title>Genomic Encyclopedia of Type Strains, Phase III (KMG-III): the genomes of soil and plant-associated and newly described type strains.</title>
        <authorList>
            <person name="Whitman W."/>
        </authorList>
    </citation>
    <scope>NUCLEOTIDE SEQUENCE [LARGE SCALE GENOMIC DNA]</scope>
    <source>
        <strain evidence="8 9">KCTC 19046</strain>
    </source>
</reference>
<name>A0ABX1ZZA3_9MICO</name>
<evidence type="ECO:0000256" key="4">
    <source>
        <dbReference type="ARBA" id="ARBA00022989"/>
    </source>
</evidence>
<keyword evidence="9" id="KW-1185">Reference proteome</keyword>
<evidence type="ECO:0000259" key="7">
    <source>
        <dbReference type="Pfam" id="PF00482"/>
    </source>
</evidence>
<dbReference type="InterPro" id="IPR018076">
    <property type="entry name" value="T2SS_GspF_dom"/>
</dbReference>
<dbReference type="Proteomes" id="UP000757540">
    <property type="component" value="Unassembled WGS sequence"/>
</dbReference>
<evidence type="ECO:0000256" key="1">
    <source>
        <dbReference type="ARBA" id="ARBA00004651"/>
    </source>
</evidence>
<dbReference type="PANTHER" id="PTHR35007">
    <property type="entry name" value="INTEGRAL MEMBRANE PROTEIN-RELATED"/>
    <property type="match status" value="1"/>
</dbReference>
<feature type="domain" description="Type II secretion system protein GspF" evidence="7">
    <location>
        <begin position="61"/>
        <end position="194"/>
    </location>
</feature>
<evidence type="ECO:0000256" key="5">
    <source>
        <dbReference type="ARBA" id="ARBA00023136"/>
    </source>
</evidence>
<dbReference type="EMBL" id="JABEZU010000001">
    <property type="protein sequence ID" value="NOV95937.1"/>
    <property type="molecule type" value="Genomic_DNA"/>
</dbReference>
<keyword evidence="2" id="KW-1003">Cell membrane</keyword>
<keyword evidence="4 6" id="KW-1133">Transmembrane helix</keyword>
<dbReference type="RefSeq" id="WP_246255956.1">
    <property type="nucleotide sequence ID" value="NZ_BAAAML010000002.1"/>
</dbReference>